<sequence length="319" mass="33951">MAPSHLQGLNIVQPSPPATPSFLSDADLLSLPAFPELSAQLDLWTNLHFQSDEPLGLPLDNSAQKSSGLDGKGRYSADASEDDLERYNDQEGAIAETRTVLPPTGVAHSAPSNPAQGIPNAGMQLPLDISSLLAGIGMDPFLVPPAQHAAQQTANANSIAQLLSLHAASFLPPHLQPPSSTPPAQSQQVQEQAPSPSALKRVRTARSSFSEDVSLPGSPIDDRDPGTPLAAAEDKRRRNTAASARFRLKKKEREAALERKAKELEVRVSELEKECEALRRENGWLKGLVVGQVGSGTNAPLVAGTKRSREDGEGGKKEQ</sequence>
<dbReference type="GeneID" id="63827558"/>
<dbReference type="AlphaFoldDB" id="A0A165GW38"/>
<keyword evidence="5" id="KW-0539">Nucleus</keyword>
<dbReference type="Proteomes" id="UP000076871">
    <property type="component" value="Unassembled WGS sequence"/>
</dbReference>
<dbReference type="InterPro" id="IPR004827">
    <property type="entry name" value="bZIP"/>
</dbReference>
<evidence type="ECO:0000256" key="6">
    <source>
        <dbReference type="SAM" id="Coils"/>
    </source>
</evidence>
<evidence type="ECO:0000256" key="5">
    <source>
        <dbReference type="ARBA" id="ARBA00023242"/>
    </source>
</evidence>
<dbReference type="PROSITE" id="PS50217">
    <property type="entry name" value="BZIP"/>
    <property type="match status" value="1"/>
</dbReference>
<dbReference type="CDD" id="cd14705">
    <property type="entry name" value="bZIP_Zip1"/>
    <property type="match status" value="1"/>
</dbReference>
<name>A0A165GW38_9APHY</name>
<reference evidence="9 10" key="1">
    <citation type="journal article" date="2016" name="Mol. Biol. Evol.">
        <title>Comparative Genomics of Early-Diverging Mushroom-Forming Fungi Provides Insights into the Origins of Lignocellulose Decay Capabilities.</title>
        <authorList>
            <person name="Nagy L.G."/>
            <person name="Riley R."/>
            <person name="Tritt A."/>
            <person name="Adam C."/>
            <person name="Daum C."/>
            <person name="Floudas D."/>
            <person name="Sun H."/>
            <person name="Yadav J.S."/>
            <person name="Pangilinan J."/>
            <person name="Larsson K.H."/>
            <person name="Matsuura K."/>
            <person name="Barry K."/>
            <person name="Labutti K."/>
            <person name="Kuo R."/>
            <person name="Ohm R.A."/>
            <person name="Bhattacharya S.S."/>
            <person name="Shirouzu T."/>
            <person name="Yoshinaga Y."/>
            <person name="Martin F.M."/>
            <person name="Grigoriev I.V."/>
            <person name="Hibbett D.S."/>
        </authorList>
    </citation>
    <scope>NUCLEOTIDE SEQUENCE [LARGE SCALE GENOMIC DNA]</scope>
    <source>
        <strain evidence="9 10">93-53</strain>
    </source>
</reference>
<evidence type="ECO:0000256" key="3">
    <source>
        <dbReference type="ARBA" id="ARBA00023125"/>
    </source>
</evidence>
<accession>A0A165GW38</accession>
<dbReference type="EMBL" id="KV427608">
    <property type="protein sequence ID" value="KZT10906.1"/>
    <property type="molecule type" value="Genomic_DNA"/>
</dbReference>
<dbReference type="SMART" id="SM00338">
    <property type="entry name" value="BRLZ"/>
    <property type="match status" value="1"/>
</dbReference>
<evidence type="ECO:0000313" key="10">
    <source>
        <dbReference type="Proteomes" id="UP000076871"/>
    </source>
</evidence>
<evidence type="ECO:0000313" key="9">
    <source>
        <dbReference type="EMBL" id="KZT10906.1"/>
    </source>
</evidence>
<feature type="region of interest" description="Disordered" evidence="7">
    <location>
        <begin position="171"/>
        <end position="242"/>
    </location>
</feature>
<keyword evidence="10" id="KW-1185">Reference proteome</keyword>
<gene>
    <name evidence="9" type="ORF">LAESUDRAFT_734628</name>
</gene>
<keyword evidence="6" id="KW-0175">Coiled coil</keyword>
<dbReference type="GO" id="GO:0000977">
    <property type="term" value="F:RNA polymerase II transcription regulatory region sequence-specific DNA binding"/>
    <property type="evidence" value="ECO:0007669"/>
    <property type="project" value="TreeGrafter"/>
</dbReference>
<dbReference type="PANTHER" id="PTHR13044:SF14">
    <property type="entry name" value="CRYPTOCEPHAL, ISOFORM A"/>
    <property type="match status" value="1"/>
</dbReference>
<dbReference type="Gene3D" id="1.20.5.170">
    <property type="match status" value="1"/>
</dbReference>
<dbReference type="RefSeq" id="XP_040768646.1">
    <property type="nucleotide sequence ID" value="XM_040910529.1"/>
</dbReference>
<feature type="region of interest" description="Disordered" evidence="7">
    <location>
        <begin position="56"/>
        <end position="81"/>
    </location>
</feature>
<feature type="domain" description="BZIP" evidence="8">
    <location>
        <begin position="233"/>
        <end position="286"/>
    </location>
</feature>
<dbReference type="InParanoid" id="A0A165GW38"/>
<keyword evidence="4" id="KW-0804">Transcription</keyword>
<evidence type="ECO:0000256" key="4">
    <source>
        <dbReference type="ARBA" id="ARBA00023163"/>
    </source>
</evidence>
<protein>
    <recommendedName>
        <fullName evidence="8">BZIP domain-containing protein</fullName>
    </recommendedName>
</protein>
<organism evidence="9 10">
    <name type="scientific">Laetiporus sulphureus 93-53</name>
    <dbReference type="NCBI Taxonomy" id="1314785"/>
    <lineage>
        <taxon>Eukaryota</taxon>
        <taxon>Fungi</taxon>
        <taxon>Dikarya</taxon>
        <taxon>Basidiomycota</taxon>
        <taxon>Agaricomycotina</taxon>
        <taxon>Agaricomycetes</taxon>
        <taxon>Polyporales</taxon>
        <taxon>Laetiporus</taxon>
    </lineage>
</organism>
<keyword evidence="2" id="KW-0805">Transcription regulation</keyword>
<dbReference type="Pfam" id="PF07716">
    <property type="entry name" value="bZIP_2"/>
    <property type="match status" value="1"/>
</dbReference>
<evidence type="ECO:0000256" key="1">
    <source>
        <dbReference type="ARBA" id="ARBA00004123"/>
    </source>
</evidence>
<dbReference type="OrthoDB" id="1939598at2759"/>
<dbReference type="STRING" id="1314785.A0A165GW38"/>
<dbReference type="GO" id="GO:0005634">
    <property type="term" value="C:nucleus"/>
    <property type="evidence" value="ECO:0007669"/>
    <property type="project" value="UniProtKB-SubCell"/>
</dbReference>
<evidence type="ECO:0000259" key="8">
    <source>
        <dbReference type="PROSITE" id="PS50217"/>
    </source>
</evidence>
<dbReference type="SUPFAM" id="SSF57959">
    <property type="entry name" value="Leucine zipper domain"/>
    <property type="match status" value="1"/>
</dbReference>
<dbReference type="PROSITE" id="PS00036">
    <property type="entry name" value="BZIP_BASIC"/>
    <property type="match status" value="1"/>
</dbReference>
<feature type="compositionally biased region" description="Basic and acidic residues" evidence="7">
    <location>
        <begin position="307"/>
        <end position="319"/>
    </location>
</feature>
<proteinExistence type="predicted"/>
<dbReference type="PANTHER" id="PTHR13044">
    <property type="entry name" value="ACTIVATING TRANSCRIPTION FACTOR ATF 4/5"/>
    <property type="match status" value="1"/>
</dbReference>
<comment type="subcellular location">
    <subcellularLocation>
        <location evidence="1">Nucleus</location>
    </subcellularLocation>
</comment>
<feature type="coiled-coil region" evidence="6">
    <location>
        <begin position="247"/>
        <end position="281"/>
    </location>
</feature>
<dbReference type="InterPro" id="IPR046347">
    <property type="entry name" value="bZIP_sf"/>
</dbReference>
<dbReference type="GO" id="GO:0001228">
    <property type="term" value="F:DNA-binding transcription activator activity, RNA polymerase II-specific"/>
    <property type="evidence" value="ECO:0007669"/>
    <property type="project" value="TreeGrafter"/>
</dbReference>
<feature type="region of interest" description="Disordered" evidence="7">
    <location>
        <begin position="295"/>
        <end position="319"/>
    </location>
</feature>
<evidence type="ECO:0000256" key="7">
    <source>
        <dbReference type="SAM" id="MobiDB-lite"/>
    </source>
</evidence>
<keyword evidence="3" id="KW-0238">DNA-binding</keyword>
<evidence type="ECO:0000256" key="2">
    <source>
        <dbReference type="ARBA" id="ARBA00023015"/>
    </source>
</evidence>